<dbReference type="InterPro" id="IPR006683">
    <property type="entry name" value="Thioestr_dom"/>
</dbReference>
<evidence type="ECO:0000256" key="1">
    <source>
        <dbReference type="SAM" id="MobiDB-lite"/>
    </source>
</evidence>
<proteinExistence type="predicted"/>
<dbReference type="SUPFAM" id="SSF54637">
    <property type="entry name" value="Thioesterase/thiol ester dehydrase-isomerase"/>
    <property type="match status" value="1"/>
</dbReference>
<name>A0A4Z0LVA1_9GAMM</name>
<feature type="compositionally biased region" description="Basic residues" evidence="1">
    <location>
        <begin position="142"/>
        <end position="152"/>
    </location>
</feature>
<dbReference type="CDD" id="cd03443">
    <property type="entry name" value="PaaI_thioesterase"/>
    <property type="match status" value="1"/>
</dbReference>
<feature type="domain" description="Thioesterase" evidence="2">
    <location>
        <begin position="226"/>
        <end position="297"/>
    </location>
</feature>
<dbReference type="InterPro" id="IPR029069">
    <property type="entry name" value="HotDog_dom_sf"/>
</dbReference>
<feature type="region of interest" description="Disordered" evidence="1">
    <location>
        <begin position="34"/>
        <end position="184"/>
    </location>
</feature>
<evidence type="ECO:0000313" key="3">
    <source>
        <dbReference type="EMBL" id="TGD71048.1"/>
    </source>
</evidence>
<organism evidence="3 4">
    <name type="scientific">Mangrovimicrobium sediminis</name>
    <dbReference type="NCBI Taxonomy" id="2562682"/>
    <lineage>
        <taxon>Bacteria</taxon>
        <taxon>Pseudomonadati</taxon>
        <taxon>Pseudomonadota</taxon>
        <taxon>Gammaproteobacteria</taxon>
        <taxon>Cellvibrionales</taxon>
        <taxon>Halieaceae</taxon>
        <taxon>Mangrovimicrobium</taxon>
    </lineage>
</organism>
<gene>
    <name evidence="3" type="ORF">E4634_19570</name>
</gene>
<dbReference type="AlphaFoldDB" id="A0A4Z0LVA1"/>
<dbReference type="EMBL" id="SRLE01000016">
    <property type="protein sequence ID" value="TGD71048.1"/>
    <property type="molecule type" value="Genomic_DNA"/>
</dbReference>
<sequence>MSRPGLWRHLHDPHRAARGRVQDHALLALSLQGKTVPGDHVPADQTHRTGPRPGGLRGRPGSRGRPQGLRQPRAATGPARRPAGHQPPHLQRIPPLPGTRRRRCQAHPGGRGTDRQIHRGVRRGPRRDLRGCQGRGGDLHPHPARLVRGRHAHQPESARRRAPALGGPRRAHPDQQRGAVVTTAPGQWKRKALPGIPASLEALHVRRDEQGFHYAVALDERHVNGQGFIHGGVLVTFLDHALSLLVWEATGRAHCSTVQLDSHFLKALRPPVFVELEGEILRQGRNLAFARGILRVDGESVMEATGTWNVVRATPEGDSE</sequence>
<comment type="caution">
    <text evidence="3">The sequence shown here is derived from an EMBL/GenBank/DDBJ whole genome shotgun (WGS) entry which is preliminary data.</text>
</comment>
<dbReference type="OrthoDB" id="3477511at2"/>
<accession>A0A4Z0LVA1</accession>
<dbReference type="Pfam" id="PF03061">
    <property type="entry name" value="4HBT"/>
    <property type="match status" value="1"/>
</dbReference>
<evidence type="ECO:0000313" key="4">
    <source>
        <dbReference type="Proteomes" id="UP000298050"/>
    </source>
</evidence>
<dbReference type="Gene3D" id="3.10.129.10">
    <property type="entry name" value="Hotdog Thioesterase"/>
    <property type="match status" value="1"/>
</dbReference>
<feature type="compositionally biased region" description="Low complexity" evidence="1">
    <location>
        <begin position="63"/>
        <end position="81"/>
    </location>
</feature>
<evidence type="ECO:0000259" key="2">
    <source>
        <dbReference type="Pfam" id="PF03061"/>
    </source>
</evidence>
<keyword evidence="4" id="KW-1185">Reference proteome</keyword>
<dbReference type="Proteomes" id="UP000298050">
    <property type="component" value="Unassembled WGS sequence"/>
</dbReference>
<dbReference type="GO" id="GO:0016790">
    <property type="term" value="F:thiolester hydrolase activity"/>
    <property type="evidence" value="ECO:0007669"/>
    <property type="project" value="UniProtKB-ARBA"/>
</dbReference>
<reference evidence="3 4" key="1">
    <citation type="submission" date="2019-04" db="EMBL/GenBank/DDBJ databases">
        <title>Taxonomy of novel Haliea sp. from mangrove soil of West Coast of India.</title>
        <authorList>
            <person name="Verma A."/>
            <person name="Kumar P."/>
            <person name="Krishnamurthi S."/>
        </authorList>
    </citation>
    <scope>NUCLEOTIDE SEQUENCE [LARGE SCALE GENOMIC DNA]</scope>
    <source>
        <strain evidence="3 4">SAOS-164</strain>
    </source>
</reference>
<protein>
    <submittedName>
        <fullName evidence="3">PaaI family thioesterase</fullName>
    </submittedName>
</protein>